<sequence>MPENAKKPNRLSHESSPYLLQHAYNPVDWYPWGREALEKAKTEDKLIIVSIGYAACHWCHVMEHESFENEQVAKVMNERYVCIKVDREERPDVDQIYMDALQAMGLQGGWPLNVFLNPEAKPFYGGTYFPPQQWVQVLENVANAYFKEREKLDASAEQFVEHLNANELEKYGLKFTEEDSFSETELEQLYRNFSKRYDKKRGGMGQAPKFPMPVNYQFLLRYYQHSKNEKALEQLHLTLREMAYGGIYDQAGGGFARYSTDENWLVPHFEKMLYDNGHLVSLYSEAFMVTKEPLYKQVVYETINFVERELMGHEGGFFSSLDADSEGVEGKFYVFTKEELVQLLGDEEPLFSKYYNVTAAGNWEHGQNILHRKTSDEAFAQENELELAVVQELVQDWKRKILQARLERVRPGLDDKILLGWNALMLRGLTDAYKAFGEQEFRDLAIVNAEFLLQNMKLGPQLYRNYKRGNASIPAFLEDYALLIKALIGVYEISFEEKYLLEARALTDYVLQHFSDEKDYHFYYTDQSAEKLIARKKEFFDNVIPASNSVMAQNLWQLGLFFYERPYTERAVNMLKKVQELVVKEPSYVANWASFYLQQLKPAAEIAIAGAAAEKLREEISTYFLPNAILVGSDKTESALPLLEGRLGMTDETLIFVCFNKTCQMPVKTVEEALAQINSSGSNAANAFPSLA</sequence>
<evidence type="ECO:0000313" key="2">
    <source>
        <dbReference type="EMBL" id="MBK0402295.1"/>
    </source>
</evidence>
<feature type="domain" description="Spermatogenesis-associated protein 20-like TRX" evidence="1">
    <location>
        <begin position="8"/>
        <end position="163"/>
    </location>
</feature>
<dbReference type="PANTHER" id="PTHR42899">
    <property type="entry name" value="SPERMATOGENESIS-ASSOCIATED PROTEIN 20"/>
    <property type="match status" value="1"/>
</dbReference>
<accession>A0ABS1BYP8</accession>
<evidence type="ECO:0000259" key="1">
    <source>
        <dbReference type="Pfam" id="PF03190"/>
    </source>
</evidence>
<dbReference type="Proteomes" id="UP000644147">
    <property type="component" value="Unassembled WGS sequence"/>
</dbReference>
<dbReference type="PANTHER" id="PTHR42899:SF1">
    <property type="entry name" value="SPERMATOGENESIS-ASSOCIATED PROTEIN 20"/>
    <property type="match status" value="1"/>
</dbReference>
<dbReference type="SUPFAM" id="SSF48208">
    <property type="entry name" value="Six-hairpin glycosidases"/>
    <property type="match status" value="1"/>
</dbReference>
<proteinExistence type="predicted"/>
<dbReference type="Gene3D" id="3.40.30.10">
    <property type="entry name" value="Glutaredoxin"/>
    <property type="match status" value="1"/>
</dbReference>
<name>A0ABS1BYP8_9BACT</name>
<organism evidence="2 3">
    <name type="scientific">Adhaeribacter terrigena</name>
    <dbReference type="NCBI Taxonomy" id="2793070"/>
    <lineage>
        <taxon>Bacteria</taxon>
        <taxon>Pseudomonadati</taxon>
        <taxon>Bacteroidota</taxon>
        <taxon>Cytophagia</taxon>
        <taxon>Cytophagales</taxon>
        <taxon>Hymenobacteraceae</taxon>
        <taxon>Adhaeribacter</taxon>
    </lineage>
</organism>
<dbReference type="InterPro" id="IPR012341">
    <property type="entry name" value="6hp_glycosidase-like_sf"/>
</dbReference>
<dbReference type="InterPro" id="IPR036249">
    <property type="entry name" value="Thioredoxin-like_sf"/>
</dbReference>
<reference evidence="2 3" key="1">
    <citation type="submission" date="2020-12" db="EMBL/GenBank/DDBJ databases">
        <title>Bacterial novel species Adhaeribacter sp. BT258 isolated from soil.</title>
        <authorList>
            <person name="Jung H.-Y."/>
        </authorList>
    </citation>
    <scope>NUCLEOTIDE SEQUENCE [LARGE SCALE GENOMIC DNA]</scope>
    <source>
        <strain evidence="2 3">BT258</strain>
    </source>
</reference>
<evidence type="ECO:0000313" key="3">
    <source>
        <dbReference type="Proteomes" id="UP000644147"/>
    </source>
</evidence>
<dbReference type="PIRSF" id="PIRSF006402">
    <property type="entry name" value="UCP006402_thioredoxin"/>
    <property type="match status" value="1"/>
</dbReference>
<dbReference type="SUPFAM" id="SSF52833">
    <property type="entry name" value="Thioredoxin-like"/>
    <property type="match status" value="1"/>
</dbReference>
<dbReference type="InterPro" id="IPR024705">
    <property type="entry name" value="Ssp411"/>
</dbReference>
<dbReference type="RefSeq" id="WP_200505049.1">
    <property type="nucleotide sequence ID" value="NZ_JAEHFX010000002.1"/>
</dbReference>
<dbReference type="CDD" id="cd02955">
    <property type="entry name" value="SSP411"/>
    <property type="match status" value="1"/>
</dbReference>
<keyword evidence="3" id="KW-1185">Reference proteome</keyword>
<dbReference type="Gene3D" id="1.50.10.10">
    <property type="match status" value="1"/>
</dbReference>
<dbReference type="Pfam" id="PF03190">
    <property type="entry name" value="Thioredox_DsbH"/>
    <property type="match status" value="1"/>
</dbReference>
<gene>
    <name evidence="2" type="ORF">I5M27_04820</name>
</gene>
<dbReference type="InterPro" id="IPR008928">
    <property type="entry name" value="6-hairpin_glycosidase_sf"/>
</dbReference>
<dbReference type="EMBL" id="JAEHFX010000002">
    <property type="protein sequence ID" value="MBK0402295.1"/>
    <property type="molecule type" value="Genomic_DNA"/>
</dbReference>
<comment type="caution">
    <text evidence="2">The sequence shown here is derived from an EMBL/GenBank/DDBJ whole genome shotgun (WGS) entry which is preliminary data.</text>
</comment>
<dbReference type="InterPro" id="IPR004879">
    <property type="entry name" value="Ssp411-like_TRX"/>
</dbReference>
<protein>
    <submittedName>
        <fullName evidence="2">Thioredoxin domain-containing protein</fullName>
    </submittedName>
</protein>